<sequence length="570" mass="63155">MAYNPHFSPHVASLPTLPTEISEQIYNYLTPTILTRLARVNKALYASVQSPLYRHASINSFEKLKLFVRTLNNVAMFDRWGEGAISKNVVTLDITVDPNATEVAGGSRPTAVLLSRLIGAIGRYCPSMRVTLRIFNGSCIHQPISSFENDTFGNVTNLILHVGVPPHNAGDRSSTSGPSSASLSQVIPIRRFGLQNFGEVGRSICKPNSKFWTGIFNGRSFPDLKEVEIRHSYGPPQAGSWANSSLVKFDKDDLAGLGKVTRLVVESVPELNDSVLMGALTNAQNLKKLELRNIAALSYEALSQLLPHALPNLSHFTLHIPSGHSNSVSARRQLENYQPLAPISRDNPAPAHLCPLFRIYAKNLEFLDLKAPYLCRDLFVDEIEKLKLDEAGVKIDIAGKAGGTFVNNSGEAQRIDRIAIEEILKTFRRQKEEKCFKEAVQANLVEKGAKKGRDGTYGVAITGAEYEEEQKRIQRARKIREQKWERIVRARKGMCREGESWEEMGVLAGLEKDSVEWLLGNEALRVAVKAGKGQVEIEMKLEEAFPGSAPPPGASRRRSRNHGHDFNDDA</sequence>
<dbReference type="EMBL" id="JBBBZM010000055">
    <property type="protein sequence ID" value="KAL0636203.1"/>
    <property type="molecule type" value="Genomic_DNA"/>
</dbReference>
<comment type="caution">
    <text evidence="3">The sequence shown here is derived from an EMBL/GenBank/DDBJ whole genome shotgun (WGS) entry which is preliminary data.</text>
</comment>
<gene>
    <name evidence="3" type="ORF">Q9L58_004879</name>
</gene>
<dbReference type="InterPro" id="IPR001810">
    <property type="entry name" value="F-box_dom"/>
</dbReference>
<proteinExistence type="predicted"/>
<dbReference type="InterPro" id="IPR036047">
    <property type="entry name" value="F-box-like_dom_sf"/>
</dbReference>
<protein>
    <recommendedName>
        <fullName evidence="2">F-box domain-containing protein</fullName>
    </recommendedName>
</protein>
<evidence type="ECO:0000313" key="3">
    <source>
        <dbReference type="EMBL" id="KAL0636203.1"/>
    </source>
</evidence>
<dbReference type="Pfam" id="PF12937">
    <property type="entry name" value="F-box-like"/>
    <property type="match status" value="1"/>
</dbReference>
<reference evidence="3 4" key="1">
    <citation type="submission" date="2024-02" db="EMBL/GenBank/DDBJ databases">
        <title>Discinaceae phylogenomics.</title>
        <authorList>
            <person name="Dirks A.C."/>
            <person name="James T.Y."/>
        </authorList>
    </citation>
    <scope>NUCLEOTIDE SEQUENCE [LARGE SCALE GENOMIC DNA]</scope>
    <source>
        <strain evidence="3 4">ACD0624</strain>
    </source>
</reference>
<evidence type="ECO:0000313" key="4">
    <source>
        <dbReference type="Proteomes" id="UP001447188"/>
    </source>
</evidence>
<keyword evidence="4" id="KW-1185">Reference proteome</keyword>
<feature type="domain" description="F-box" evidence="2">
    <location>
        <begin position="11"/>
        <end position="64"/>
    </location>
</feature>
<feature type="region of interest" description="Disordered" evidence="1">
    <location>
        <begin position="542"/>
        <end position="570"/>
    </location>
</feature>
<accession>A0ABR3GK15</accession>
<evidence type="ECO:0000259" key="2">
    <source>
        <dbReference type="PROSITE" id="PS50181"/>
    </source>
</evidence>
<evidence type="ECO:0000256" key="1">
    <source>
        <dbReference type="SAM" id="MobiDB-lite"/>
    </source>
</evidence>
<organism evidence="3 4">
    <name type="scientific">Discina gigas</name>
    <dbReference type="NCBI Taxonomy" id="1032678"/>
    <lineage>
        <taxon>Eukaryota</taxon>
        <taxon>Fungi</taxon>
        <taxon>Dikarya</taxon>
        <taxon>Ascomycota</taxon>
        <taxon>Pezizomycotina</taxon>
        <taxon>Pezizomycetes</taxon>
        <taxon>Pezizales</taxon>
        <taxon>Discinaceae</taxon>
        <taxon>Discina</taxon>
    </lineage>
</organism>
<name>A0ABR3GK15_9PEZI</name>
<dbReference type="Proteomes" id="UP001447188">
    <property type="component" value="Unassembled WGS sequence"/>
</dbReference>
<dbReference type="PROSITE" id="PS50181">
    <property type="entry name" value="FBOX"/>
    <property type="match status" value="1"/>
</dbReference>
<dbReference type="SUPFAM" id="SSF81383">
    <property type="entry name" value="F-box domain"/>
    <property type="match status" value="1"/>
</dbReference>